<evidence type="ECO:0000256" key="3">
    <source>
        <dbReference type="ARBA" id="ARBA00022801"/>
    </source>
</evidence>
<keyword evidence="5" id="KW-0119">Carbohydrate metabolism</keyword>
<evidence type="ECO:0008006" key="10">
    <source>
        <dbReference type="Google" id="ProtNLM"/>
    </source>
</evidence>
<dbReference type="Proteomes" id="UP000221734">
    <property type="component" value="Chromosome Kuenenia_stuttgartiensis_MBR1"/>
</dbReference>
<keyword evidence="3" id="KW-0378">Hydrolase</keyword>
<evidence type="ECO:0000256" key="5">
    <source>
        <dbReference type="ARBA" id="ARBA00023277"/>
    </source>
</evidence>
<dbReference type="GO" id="GO:0019213">
    <property type="term" value="F:deacetylase activity"/>
    <property type="evidence" value="ECO:0007669"/>
    <property type="project" value="TreeGrafter"/>
</dbReference>
<sequence>MKKCVINADDFGKSDAVNVCVETAFREGVLSSASIMAGGLAFPGACSIIKGNPGLGVGIHLTLLQGHSVLKHKDIPGLADVKGNFCENPFFAGMNLFFKRGIADQIRREIRAQTEKALESGISLGHLDGHLNIHLHPSVIWHAVELCKVYNIPYIRIPREPLFMNLFVSGKKLLYKISHKIIFEILARRAAPLLKEYGIGHIPLVIGLLESGNITADYLKKTLPGIDKTPFEIYCHPEPNNADFSALMDKDVKKCIVENGIRIITYREIKVQQ</sequence>
<evidence type="ECO:0000313" key="9">
    <source>
        <dbReference type="Proteomes" id="UP000501926"/>
    </source>
</evidence>
<reference evidence="7" key="1">
    <citation type="submission" date="2017-10" db="EMBL/GenBank/DDBJ databases">
        <authorList>
            <person name="Banno H."/>
            <person name="Chua N.-H."/>
        </authorList>
    </citation>
    <scope>NUCLEOTIDE SEQUENCE [LARGE SCALE GENOMIC DNA]</scope>
    <source>
        <strain evidence="7">Kuenenia_mbr1_ru-nijmegen</strain>
    </source>
</reference>
<gene>
    <name evidence="6" type="ORF">KsCSTR_05020</name>
    <name evidence="7" type="ORF">KSMBR1_1742</name>
</gene>
<dbReference type="EMBL" id="CP049055">
    <property type="protein sequence ID" value="QII09881.1"/>
    <property type="molecule type" value="Genomic_DNA"/>
</dbReference>
<proteinExistence type="predicted"/>
<dbReference type="PANTHER" id="PTHR31609">
    <property type="entry name" value="YDJC DEACETYLASE FAMILY MEMBER"/>
    <property type="match status" value="1"/>
</dbReference>
<evidence type="ECO:0000313" key="6">
    <source>
        <dbReference type="EMBL" id="QII09881.1"/>
    </source>
</evidence>
<dbReference type="EMBL" id="LT934425">
    <property type="protein sequence ID" value="SOH04241.1"/>
    <property type="molecule type" value="Genomic_DNA"/>
</dbReference>
<name>A0A2C9CEX1_KUEST</name>
<reference evidence="6 9" key="3">
    <citation type="submission" date="2020-02" db="EMBL/GenBank/DDBJ databases">
        <title>Newly sequenced genome of strain CSTR1 showed variability in Candidatus Kuenenia stuttgartiensis genomes.</title>
        <authorList>
            <person name="Ding C."/>
            <person name="Adrian L."/>
        </authorList>
    </citation>
    <scope>NUCLEOTIDE SEQUENCE [LARGE SCALE GENOMIC DNA]</scope>
    <source>
        <strain evidence="6 9">CSTR1</strain>
    </source>
</reference>
<dbReference type="AlphaFoldDB" id="A0A2C9CEX1"/>
<evidence type="ECO:0000256" key="2">
    <source>
        <dbReference type="ARBA" id="ARBA00022723"/>
    </source>
</evidence>
<dbReference type="OrthoDB" id="276522at2"/>
<dbReference type="InterPro" id="IPR006879">
    <property type="entry name" value="YdjC-like"/>
</dbReference>
<dbReference type="RefSeq" id="WP_099324966.1">
    <property type="nucleotide sequence ID" value="NZ_CP049055.1"/>
</dbReference>
<evidence type="ECO:0000313" key="7">
    <source>
        <dbReference type="EMBL" id="SOH04241.1"/>
    </source>
</evidence>
<evidence type="ECO:0000313" key="8">
    <source>
        <dbReference type="Proteomes" id="UP000221734"/>
    </source>
</evidence>
<evidence type="ECO:0000256" key="4">
    <source>
        <dbReference type="ARBA" id="ARBA00022842"/>
    </source>
</evidence>
<dbReference type="Proteomes" id="UP000501926">
    <property type="component" value="Chromosome"/>
</dbReference>
<dbReference type="PANTHER" id="PTHR31609:SF1">
    <property type="entry name" value="CARBOHYDRATE DEACETYLASE"/>
    <property type="match status" value="1"/>
</dbReference>
<keyword evidence="8" id="KW-1185">Reference proteome</keyword>
<comment type="cofactor">
    <cofactor evidence="1">
        <name>Mg(2+)</name>
        <dbReference type="ChEBI" id="CHEBI:18420"/>
    </cofactor>
</comment>
<dbReference type="Pfam" id="PF04794">
    <property type="entry name" value="YdjC"/>
    <property type="match status" value="1"/>
</dbReference>
<dbReference type="InterPro" id="IPR011330">
    <property type="entry name" value="Glyco_hydro/deAcase_b/a-brl"/>
</dbReference>
<dbReference type="KEGG" id="kst:KSMBR1_1742"/>
<keyword evidence="2" id="KW-0479">Metal-binding</keyword>
<dbReference type="Gene3D" id="3.20.20.370">
    <property type="entry name" value="Glycoside hydrolase/deacetylase"/>
    <property type="match status" value="1"/>
</dbReference>
<reference evidence="8" key="2">
    <citation type="submission" date="2017-10" db="EMBL/GenBank/DDBJ databases">
        <authorList>
            <person name="Frank J."/>
        </authorList>
    </citation>
    <scope>NUCLEOTIDE SEQUENCE [LARGE SCALE GENOMIC DNA]</scope>
</reference>
<protein>
    <recommendedName>
        <fullName evidence="10">Carbohydrate deacetylase</fullName>
    </recommendedName>
</protein>
<dbReference type="GO" id="GO:0016787">
    <property type="term" value="F:hydrolase activity"/>
    <property type="evidence" value="ECO:0007669"/>
    <property type="project" value="UniProtKB-KW"/>
</dbReference>
<organism evidence="7 8">
    <name type="scientific">Kuenenia stuttgartiensis</name>
    <dbReference type="NCBI Taxonomy" id="174633"/>
    <lineage>
        <taxon>Bacteria</taxon>
        <taxon>Pseudomonadati</taxon>
        <taxon>Planctomycetota</taxon>
        <taxon>Candidatus Brocadiia</taxon>
        <taxon>Candidatus Brocadiales</taxon>
        <taxon>Candidatus Brocadiaceae</taxon>
        <taxon>Candidatus Kuenenia</taxon>
    </lineage>
</organism>
<keyword evidence="4" id="KW-0460">Magnesium</keyword>
<accession>A0A2C9CEX1</accession>
<evidence type="ECO:0000256" key="1">
    <source>
        <dbReference type="ARBA" id="ARBA00001946"/>
    </source>
</evidence>
<dbReference type="GO" id="GO:0046872">
    <property type="term" value="F:metal ion binding"/>
    <property type="evidence" value="ECO:0007669"/>
    <property type="project" value="UniProtKB-KW"/>
</dbReference>
<dbReference type="GO" id="GO:0005975">
    <property type="term" value="P:carbohydrate metabolic process"/>
    <property type="evidence" value="ECO:0007669"/>
    <property type="project" value="InterPro"/>
</dbReference>
<dbReference type="SUPFAM" id="SSF88713">
    <property type="entry name" value="Glycoside hydrolase/deacetylase"/>
    <property type="match status" value="1"/>
</dbReference>